<protein>
    <submittedName>
        <fullName evidence="1">Uncharacterized protein</fullName>
    </submittedName>
</protein>
<name>A0A392QS96_9FABA</name>
<comment type="caution">
    <text evidence="1">The sequence shown here is derived from an EMBL/GenBank/DDBJ whole genome shotgun (WGS) entry which is preliminary data.</text>
</comment>
<feature type="non-terminal residue" evidence="1">
    <location>
        <position position="1"/>
    </location>
</feature>
<reference evidence="1 2" key="1">
    <citation type="journal article" date="2018" name="Front. Plant Sci.">
        <title>Red Clover (Trifolium pratense) and Zigzag Clover (T. medium) - A Picture of Genomic Similarities and Differences.</title>
        <authorList>
            <person name="Dluhosova J."/>
            <person name="Istvanek J."/>
            <person name="Nedelnik J."/>
            <person name="Repkova J."/>
        </authorList>
    </citation>
    <scope>NUCLEOTIDE SEQUENCE [LARGE SCALE GENOMIC DNA]</scope>
    <source>
        <strain evidence="2">cv. 10/8</strain>
        <tissue evidence="1">Leaf</tissue>
    </source>
</reference>
<evidence type="ECO:0000313" key="1">
    <source>
        <dbReference type="EMBL" id="MCI26859.1"/>
    </source>
</evidence>
<proteinExistence type="predicted"/>
<accession>A0A392QS96</accession>
<keyword evidence="2" id="KW-1185">Reference proteome</keyword>
<dbReference type="AlphaFoldDB" id="A0A392QS96"/>
<dbReference type="Proteomes" id="UP000265520">
    <property type="component" value="Unassembled WGS sequence"/>
</dbReference>
<sequence>IYASATSNYVAQVISRSSADPLLWIL</sequence>
<dbReference type="EMBL" id="LXQA010155748">
    <property type="protein sequence ID" value="MCI26859.1"/>
    <property type="molecule type" value="Genomic_DNA"/>
</dbReference>
<evidence type="ECO:0000313" key="2">
    <source>
        <dbReference type="Proteomes" id="UP000265520"/>
    </source>
</evidence>
<organism evidence="1 2">
    <name type="scientific">Trifolium medium</name>
    <dbReference type="NCBI Taxonomy" id="97028"/>
    <lineage>
        <taxon>Eukaryota</taxon>
        <taxon>Viridiplantae</taxon>
        <taxon>Streptophyta</taxon>
        <taxon>Embryophyta</taxon>
        <taxon>Tracheophyta</taxon>
        <taxon>Spermatophyta</taxon>
        <taxon>Magnoliopsida</taxon>
        <taxon>eudicotyledons</taxon>
        <taxon>Gunneridae</taxon>
        <taxon>Pentapetalae</taxon>
        <taxon>rosids</taxon>
        <taxon>fabids</taxon>
        <taxon>Fabales</taxon>
        <taxon>Fabaceae</taxon>
        <taxon>Papilionoideae</taxon>
        <taxon>50 kb inversion clade</taxon>
        <taxon>NPAAA clade</taxon>
        <taxon>Hologalegina</taxon>
        <taxon>IRL clade</taxon>
        <taxon>Trifolieae</taxon>
        <taxon>Trifolium</taxon>
    </lineage>
</organism>